<dbReference type="AlphaFoldDB" id="A0A0W0S420"/>
<name>A0A0W0S420_9GAMM</name>
<organism evidence="2 3">
    <name type="scientific">Legionella brunensis</name>
    <dbReference type="NCBI Taxonomy" id="29422"/>
    <lineage>
        <taxon>Bacteria</taxon>
        <taxon>Pseudomonadati</taxon>
        <taxon>Pseudomonadota</taxon>
        <taxon>Gammaproteobacteria</taxon>
        <taxon>Legionellales</taxon>
        <taxon>Legionellaceae</taxon>
        <taxon>Legionella</taxon>
    </lineage>
</organism>
<proteinExistence type="predicted"/>
<sequence length="173" mass="18946">MGTTVRCVVTAKGVDGKSFIAKDQQIAMGPLGIFDFWATDQMPASIEGHNILDGKPTRLEPSTNGTLFRFFEIPPVQTNLSTEEANQKAADAFAAAGATHCRVDTNRNPMMHTTKSIDYVVVLKGEVTLLLDKDEVNLKPFDAIVQRGTNHYWINKGKEPALLMGVLVDAKEI</sequence>
<dbReference type="Gene3D" id="2.60.120.10">
    <property type="entry name" value="Jelly Rolls"/>
    <property type="match status" value="1"/>
</dbReference>
<dbReference type="Proteomes" id="UP000054742">
    <property type="component" value="Unassembled WGS sequence"/>
</dbReference>
<dbReference type="Pfam" id="PF07883">
    <property type="entry name" value="Cupin_2"/>
    <property type="match status" value="1"/>
</dbReference>
<gene>
    <name evidence="2" type="ORF">Lbru_2292</name>
</gene>
<dbReference type="InterPro" id="IPR013096">
    <property type="entry name" value="Cupin_2"/>
</dbReference>
<dbReference type="PANTHER" id="PTHR36156:SF2">
    <property type="entry name" value="CUPIN TYPE-2 DOMAIN-CONTAINING PROTEIN"/>
    <property type="match status" value="1"/>
</dbReference>
<dbReference type="SUPFAM" id="SSF51182">
    <property type="entry name" value="RmlC-like cupins"/>
    <property type="match status" value="1"/>
</dbReference>
<reference evidence="2 3" key="1">
    <citation type="submission" date="2015-11" db="EMBL/GenBank/DDBJ databases">
        <title>Genomic analysis of 38 Legionella species identifies large and diverse effector repertoires.</title>
        <authorList>
            <person name="Burstein D."/>
            <person name="Amaro F."/>
            <person name="Zusman T."/>
            <person name="Lifshitz Z."/>
            <person name="Cohen O."/>
            <person name="Gilbert J.A."/>
            <person name="Pupko T."/>
            <person name="Shuman H.A."/>
            <person name="Segal G."/>
        </authorList>
    </citation>
    <scope>NUCLEOTIDE SEQUENCE [LARGE SCALE GENOMIC DNA]</scope>
    <source>
        <strain evidence="2 3">ATCC 43878</strain>
    </source>
</reference>
<dbReference type="OrthoDB" id="713485at2"/>
<dbReference type="STRING" id="29422.Lbru_2292"/>
<dbReference type="PATRIC" id="fig|29422.6.peg.2443"/>
<evidence type="ECO:0000313" key="3">
    <source>
        <dbReference type="Proteomes" id="UP000054742"/>
    </source>
</evidence>
<keyword evidence="3" id="KW-1185">Reference proteome</keyword>
<dbReference type="PANTHER" id="PTHR36156">
    <property type="entry name" value="SLR2101 PROTEIN"/>
    <property type="match status" value="1"/>
</dbReference>
<dbReference type="InterPro" id="IPR011051">
    <property type="entry name" value="RmlC_Cupin_sf"/>
</dbReference>
<dbReference type="RefSeq" id="WP_058442283.1">
    <property type="nucleotide sequence ID" value="NZ_CAAAHU010000018.1"/>
</dbReference>
<dbReference type="InterPro" id="IPR047142">
    <property type="entry name" value="OryJ/VirC-like"/>
</dbReference>
<feature type="domain" description="Cupin type-2" evidence="1">
    <location>
        <begin position="112"/>
        <end position="164"/>
    </location>
</feature>
<dbReference type="EMBL" id="LNXV01000033">
    <property type="protein sequence ID" value="KTC78000.1"/>
    <property type="molecule type" value="Genomic_DNA"/>
</dbReference>
<evidence type="ECO:0000313" key="2">
    <source>
        <dbReference type="EMBL" id="KTC78000.1"/>
    </source>
</evidence>
<comment type="caution">
    <text evidence="2">The sequence shown here is derived from an EMBL/GenBank/DDBJ whole genome shotgun (WGS) entry which is preliminary data.</text>
</comment>
<dbReference type="InterPro" id="IPR014710">
    <property type="entry name" value="RmlC-like_jellyroll"/>
</dbReference>
<protein>
    <submittedName>
        <fullName evidence="2">Cupin domain protein</fullName>
    </submittedName>
</protein>
<dbReference type="CDD" id="cd02231">
    <property type="entry name" value="cupin_BLL6423-like"/>
    <property type="match status" value="1"/>
</dbReference>
<evidence type="ECO:0000259" key="1">
    <source>
        <dbReference type="Pfam" id="PF07883"/>
    </source>
</evidence>
<accession>A0A0W0S420</accession>